<dbReference type="Pfam" id="PF20415">
    <property type="entry name" value="DUF6699"/>
    <property type="match status" value="1"/>
</dbReference>
<dbReference type="Proteomes" id="UP000305067">
    <property type="component" value="Unassembled WGS sequence"/>
</dbReference>
<organism evidence="3 4">
    <name type="scientific">Pterulicium gracile</name>
    <dbReference type="NCBI Taxonomy" id="1884261"/>
    <lineage>
        <taxon>Eukaryota</taxon>
        <taxon>Fungi</taxon>
        <taxon>Dikarya</taxon>
        <taxon>Basidiomycota</taxon>
        <taxon>Agaricomycotina</taxon>
        <taxon>Agaricomycetes</taxon>
        <taxon>Agaricomycetidae</taxon>
        <taxon>Agaricales</taxon>
        <taxon>Pleurotineae</taxon>
        <taxon>Pterulaceae</taxon>
        <taxon>Pterulicium</taxon>
    </lineage>
</organism>
<dbReference type="OrthoDB" id="3241567at2759"/>
<feature type="domain" description="DUF6699" evidence="2">
    <location>
        <begin position="279"/>
        <end position="431"/>
    </location>
</feature>
<dbReference type="AlphaFoldDB" id="A0A5C3QQ83"/>
<evidence type="ECO:0000259" key="2">
    <source>
        <dbReference type="Pfam" id="PF20415"/>
    </source>
</evidence>
<sequence>MSQPRHSSSSRTRSAKWTHAPLSHPNSAVAHQQQMWQASAHPAVNNLWGNGWSTQTPIWQATPAPATRQFASPPFVQMGSGPASLPAMSFTPSYTQQRNLFAPPKHQPNTPFIPPVCAEEPRSHSLSQHRTPKTPKSALKVPANAYVFTPKPNAFIPPSFQEPRSRKSSLKVPANAYFFTPEPSAFIPPSYADEPPAPPRTPKTPKKSTLKTPLAQNAVLSTPLFPNWGFYRDVPKIYHQRQIEMHPLLQPADMPPLPGTNNPILLQKMGEPVRATEFVWDIIEPPSTASLITIRNVTVPAVTYYSEPAMWPHDNFKTLFISLTPDIDEARKGLCKDDGSTTEGVRVDASGDRITVGDLLNAVYNFWQTPITKDEYRKLVLSGRLELTEDKIRDTAYDRIGRGSKYVEERERLEGYRRADLLAGRWSFGGLMPRYLPNRTWYLEMLLLPIQ</sequence>
<proteinExistence type="predicted"/>
<name>A0A5C3QQ83_9AGAR</name>
<dbReference type="STRING" id="1884261.A0A5C3QQ83"/>
<accession>A0A5C3QQ83</accession>
<feature type="region of interest" description="Disordered" evidence="1">
    <location>
        <begin position="187"/>
        <end position="211"/>
    </location>
</feature>
<reference evidence="3 4" key="1">
    <citation type="journal article" date="2019" name="Nat. Ecol. Evol.">
        <title>Megaphylogeny resolves global patterns of mushroom evolution.</title>
        <authorList>
            <person name="Varga T."/>
            <person name="Krizsan K."/>
            <person name="Foldi C."/>
            <person name="Dima B."/>
            <person name="Sanchez-Garcia M."/>
            <person name="Sanchez-Ramirez S."/>
            <person name="Szollosi G.J."/>
            <person name="Szarkandi J.G."/>
            <person name="Papp V."/>
            <person name="Albert L."/>
            <person name="Andreopoulos W."/>
            <person name="Angelini C."/>
            <person name="Antonin V."/>
            <person name="Barry K.W."/>
            <person name="Bougher N.L."/>
            <person name="Buchanan P."/>
            <person name="Buyck B."/>
            <person name="Bense V."/>
            <person name="Catcheside P."/>
            <person name="Chovatia M."/>
            <person name="Cooper J."/>
            <person name="Damon W."/>
            <person name="Desjardin D."/>
            <person name="Finy P."/>
            <person name="Geml J."/>
            <person name="Haridas S."/>
            <person name="Hughes K."/>
            <person name="Justo A."/>
            <person name="Karasinski D."/>
            <person name="Kautmanova I."/>
            <person name="Kiss B."/>
            <person name="Kocsube S."/>
            <person name="Kotiranta H."/>
            <person name="LaButti K.M."/>
            <person name="Lechner B.E."/>
            <person name="Liimatainen K."/>
            <person name="Lipzen A."/>
            <person name="Lukacs Z."/>
            <person name="Mihaltcheva S."/>
            <person name="Morgado L.N."/>
            <person name="Niskanen T."/>
            <person name="Noordeloos M.E."/>
            <person name="Ohm R.A."/>
            <person name="Ortiz-Santana B."/>
            <person name="Ovrebo C."/>
            <person name="Racz N."/>
            <person name="Riley R."/>
            <person name="Savchenko A."/>
            <person name="Shiryaev A."/>
            <person name="Soop K."/>
            <person name="Spirin V."/>
            <person name="Szebenyi C."/>
            <person name="Tomsovsky M."/>
            <person name="Tulloss R.E."/>
            <person name="Uehling J."/>
            <person name="Grigoriev I.V."/>
            <person name="Vagvolgyi C."/>
            <person name="Papp T."/>
            <person name="Martin F.M."/>
            <person name="Miettinen O."/>
            <person name="Hibbett D.S."/>
            <person name="Nagy L.G."/>
        </authorList>
    </citation>
    <scope>NUCLEOTIDE SEQUENCE [LARGE SCALE GENOMIC DNA]</scope>
    <source>
        <strain evidence="3 4">CBS 309.79</strain>
    </source>
</reference>
<evidence type="ECO:0000313" key="3">
    <source>
        <dbReference type="EMBL" id="TFL02681.1"/>
    </source>
</evidence>
<protein>
    <recommendedName>
        <fullName evidence="2">DUF6699 domain-containing protein</fullName>
    </recommendedName>
</protein>
<keyword evidence="4" id="KW-1185">Reference proteome</keyword>
<evidence type="ECO:0000313" key="4">
    <source>
        <dbReference type="Proteomes" id="UP000305067"/>
    </source>
</evidence>
<feature type="compositionally biased region" description="Polar residues" evidence="1">
    <location>
        <begin position="24"/>
        <end position="33"/>
    </location>
</feature>
<evidence type="ECO:0000256" key="1">
    <source>
        <dbReference type="SAM" id="MobiDB-lite"/>
    </source>
</evidence>
<dbReference type="InterPro" id="IPR046522">
    <property type="entry name" value="DUF6699"/>
</dbReference>
<gene>
    <name evidence="3" type="ORF">BDV98DRAFT_592337</name>
</gene>
<feature type="compositionally biased region" description="Polar residues" evidence="1">
    <location>
        <begin position="1"/>
        <end position="12"/>
    </location>
</feature>
<dbReference type="EMBL" id="ML178822">
    <property type="protein sequence ID" value="TFL02681.1"/>
    <property type="molecule type" value="Genomic_DNA"/>
</dbReference>
<feature type="region of interest" description="Disordered" evidence="1">
    <location>
        <begin position="1"/>
        <end position="33"/>
    </location>
</feature>